<accession>A0A813M0M0</accession>
<name>A0A813M0M0_POLGL</name>
<evidence type="ECO:0000313" key="1">
    <source>
        <dbReference type="EMBL" id="CAE8684622.1"/>
    </source>
</evidence>
<dbReference type="AlphaFoldDB" id="A0A813M0M0"/>
<sequence>MISVLTAEEKKPMLKCIARHLANCTKQAKGRFSDGGRDKQSLLDRFCKEFEEEDLRSILESVEKSELLPEKSKRKGPVGLGLLVSLVMSDTGFWAGDRLPMLAEVATKHMERGIRKDEYTFYFVGLKGSALARPILEKLLKNIRVPLTTGVEESIKKDLASLPPAA</sequence>
<gene>
    <name evidence="1" type="ORF">PGLA2088_LOCUS24026</name>
    <name evidence="2" type="ORF">PGLA2088_LOCUS51134</name>
</gene>
<protein>
    <submittedName>
        <fullName evidence="2">Uncharacterized protein</fullName>
    </submittedName>
</protein>
<dbReference type="Proteomes" id="UP000626109">
    <property type="component" value="Unassembled WGS sequence"/>
</dbReference>
<dbReference type="EMBL" id="CAJNNW010026337">
    <property type="protein sequence ID" value="CAE8684622.1"/>
    <property type="molecule type" value="Genomic_DNA"/>
</dbReference>
<evidence type="ECO:0000313" key="3">
    <source>
        <dbReference type="Proteomes" id="UP000626109"/>
    </source>
</evidence>
<comment type="caution">
    <text evidence="2">The sequence shown here is derived from an EMBL/GenBank/DDBJ whole genome shotgun (WGS) entry which is preliminary data.</text>
</comment>
<reference evidence="2" key="1">
    <citation type="submission" date="2021-02" db="EMBL/GenBank/DDBJ databases">
        <authorList>
            <person name="Dougan E. K."/>
            <person name="Rhodes N."/>
            <person name="Thang M."/>
            <person name="Chan C."/>
        </authorList>
    </citation>
    <scope>NUCLEOTIDE SEQUENCE</scope>
</reference>
<organism evidence="2 3">
    <name type="scientific">Polarella glacialis</name>
    <name type="common">Dinoflagellate</name>
    <dbReference type="NCBI Taxonomy" id="89957"/>
    <lineage>
        <taxon>Eukaryota</taxon>
        <taxon>Sar</taxon>
        <taxon>Alveolata</taxon>
        <taxon>Dinophyceae</taxon>
        <taxon>Suessiales</taxon>
        <taxon>Suessiaceae</taxon>
        <taxon>Polarella</taxon>
    </lineage>
</organism>
<proteinExistence type="predicted"/>
<evidence type="ECO:0000313" key="2">
    <source>
        <dbReference type="EMBL" id="CAE8742821.1"/>
    </source>
</evidence>
<dbReference type="EMBL" id="CAJNNW010037543">
    <property type="protein sequence ID" value="CAE8742821.1"/>
    <property type="molecule type" value="Genomic_DNA"/>
</dbReference>